<comment type="caution">
    <text evidence="1">The sequence shown here is derived from an EMBL/GenBank/DDBJ whole genome shotgun (WGS) entry which is preliminary data.</text>
</comment>
<organism evidence="1 2">
    <name type="scientific">Emticicia aquatilis</name>
    <dbReference type="NCBI Taxonomy" id="1537369"/>
    <lineage>
        <taxon>Bacteria</taxon>
        <taxon>Pseudomonadati</taxon>
        <taxon>Bacteroidota</taxon>
        <taxon>Cytophagia</taxon>
        <taxon>Cytophagales</taxon>
        <taxon>Leadbetterellaceae</taxon>
        <taxon>Emticicia</taxon>
    </lineage>
</organism>
<accession>A0A917DWT6</accession>
<dbReference type="Proteomes" id="UP000609064">
    <property type="component" value="Unassembled WGS sequence"/>
</dbReference>
<keyword evidence="2" id="KW-1185">Reference proteome</keyword>
<dbReference type="RefSeq" id="WP_188770426.1">
    <property type="nucleotide sequence ID" value="NZ_BMKK01000014.1"/>
</dbReference>
<dbReference type="AlphaFoldDB" id="A0A917DWT6"/>
<dbReference type="EMBL" id="BMKK01000014">
    <property type="protein sequence ID" value="GGD78957.1"/>
    <property type="molecule type" value="Genomic_DNA"/>
</dbReference>
<reference evidence="1" key="2">
    <citation type="submission" date="2020-09" db="EMBL/GenBank/DDBJ databases">
        <authorList>
            <person name="Sun Q."/>
            <person name="Zhou Y."/>
        </authorList>
    </citation>
    <scope>NUCLEOTIDE SEQUENCE</scope>
    <source>
        <strain evidence="1">CGMCC 1.15958</strain>
    </source>
</reference>
<evidence type="ECO:0000313" key="1">
    <source>
        <dbReference type="EMBL" id="GGD78957.1"/>
    </source>
</evidence>
<proteinExistence type="predicted"/>
<name>A0A917DWT6_9BACT</name>
<protein>
    <submittedName>
        <fullName evidence="1">Uncharacterized protein</fullName>
    </submittedName>
</protein>
<evidence type="ECO:0000313" key="2">
    <source>
        <dbReference type="Proteomes" id="UP000609064"/>
    </source>
</evidence>
<sequence length="49" mass="5871">MKRTNSTQEETLKTQVKELQTQIERIKKENRIRIIISFLINIADRLLES</sequence>
<reference evidence="1" key="1">
    <citation type="journal article" date="2014" name="Int. J. Syst. Evol. Microbiol.">
        <title>Complete genome sequence of Corynebacterium casei LMG S-19264T (=DSM 44701T), isolated from a smear-ripened cheese.</title>
        <authorList>
            <consortium name="US DOE Joint Genome Institute (JGI-PGF)"/>
            <person name="Walter F."/>
            <person name="Albersmeier A."/>
            <person name="Kalinowski J."/>
            <person name="Ruckert C."/>
        </authorList>
    </citation>
    <scope>NUCLEOTIDE SEQUENCE</scope>
    <source>
        <strain evidence="1">CGMCC 1.15958</strain>
    </source>
</reference>
<gene>
    <name evidence="1" type="ORF">GCM10011514_48740</name>
</gene>